<dbReference type="EMBL" id="FOFS01000015">
    <property type="protein sequence ID" value="SER08054.1"/>
    <property type="molecule type" value="Genomic_DNA"/>
</dbReference>
<dbReference type="PROSITE" id="PS50902">
    <property type="entry name" value="FLAVODOXIN_LIKE"/>
    <property type="match status" value="1"/>
</dbReference>
<organism evidence="4 5">
    <name type="scientific">Solimonas aquatica</name>
    <dbReference type="NCBI Taxonomy" id="489703"/>
    <lineage>
        <taxon>Bacteria</taxon>
        <taxon>Pseudomonadati</taxon>
        <taxon>Pseudomonadota</taxon>
        <taxon>Gammaproteobacteria</taxon>
        <taxon>Nevskiales</taxon>
        <taxon>Nevskiaceae</taxon>
        <taxon>Solimonas</taxon>
    </lineage>
</organism>
<dbReference type="InterPro" id="IPR005025">
    <property type="entry name" value="FMN_Rdtase-like_dom"/>
</dbReference>
<proteinExistence type="predicted"/>
<sequence>MKHLLVIFGGQSGKTRQLCEAVCAGAVAEAQDEVELRCLPAASAGLDDLLWAQGLLIGTPENFGYMAGIVKDFFDRTFYPAQDRVKGLPYAIFISAGNDGSGAARAIERIAIGYGFKPVAEPLIVKGEVTEAALTRCRELGAAMAAGLAAGVF</sequence>
<accession>A0A1H9L9I1</accession>
<evidence type="ECO:0000259" key="3">
    <source>
        <dbReference type="PROSITE" id="PS50902"/>
    </source>
</evidence>
<name>A0A1H9L9I1_9GAMM</name>
<dbReference type="RefSeq" id="WP_093289072.1">
    <property type="nucleotide sequence ID" value="NZ_FOFS01000015.1"/>
</dbReference>
<dbReference type="STRING" id="489703.SAMN04488038_11577"/>
<keyword evidence="5" id="KW-1185">Reference proteome</keyword>
<evidence type="ECO:0000256" key="2">
    <source>
        <dbReference type="ARBA" id="ARBA00022643"/>
    </source>
</evidence>
<dbReference type="AlphaFoldDB" id="A0A1H9L9I1"/>
<feature type="domain" description="Flavodoxin-like" evidence="3">
    <location>
        <begin position="4"/>
        <end position="145"/>
    </location>
</feature>
<keyword evidence="1" id="KW-0285">Flavoprotein</keyword>
<evidence type="ECO:0000313" key="4">
    <source>
        <dbReference type="EMBL" id="SER08054.1"/>
    </source>
</evidence>
<dbReference type="SUPFAM" id="SSF52218">
    <property type="entry name" value="Flavoproteins"/>
    <property type="match status" value="1"/>
</dbReference>
<dbReference type="Gene3D" id="3.40.50.360">
    <property type="match status" value="1"/>
</dbReference>
<reference evidence="4 5" key="1">
    <citation type="submission" date="2016-10" db="EMBL/GenBank/DDBJ databases">
        <authorList>
            <person name="de Groot N.N."/>
        </authorList>
    </citation>
    <scope>NUCLEOTIDE SEQUENCE [LARGE SCALE GENOMIC DNA]</scope>
    <source>
        <strain evidence="4 5">DSM 25927</strain>
    </source>
</reference>
<dbReference type="OrthoDB" id="5736081at2"/>
<dbReference type="InterPro" id="IPR029039">
    <property type="entry name" value="Flavoprotein-like_sf"/>
</dbReference>
<dbReference type="GO" id="GO:0010181">
    <property type="term" value="F:FMN binding"/>
    <property type="evidence" value="ECO:0007669"/>
    <property type="project" value="InterPro"/>
</dbReference>
<dbReference type="InterPro" id="IPR008254">
    <property type="entry name" value="Flavodoxin/NO_synth"/>
</dbReference>
<gene>
    <name evidence="4" type="ORF">SAMN04488038_11577</name>
</gene>
<evidence type="ECO:0000313" key="5">
    <source>
        <dbReference type="Proteomes" id="UP000199233"/>
    </source>
</evidence>
<protein>
    <submittedName>
        <fullName evidence="4">NADPH-dependent FMN reductase</fullName>
    </submittedName>
</protein>
<dbReference type="GO" id="GO:0016491">
    <property type="term" value="F:oxidoreductase activity"/>
    <property type="evidence" value="ECO:0007669"/>
    <property type="project" value="InterPro"/>
</dbReference>
<keyword evidence="2" id="KW-0288">FMN</keyword>
<evidence type="ECO:0000256" key="1">
    <source>
        <dbReference type="ARBA" id="ARBA00022630"/>
    </source>
</evidence>
<dbReference type="Proteomes" id="UP000199233">
    <property type="component" value="Unassembled WGS sequence"/>
</dbReference>
<dbReference type="Pfam" id="PF03358">
    <property type="entry name" value="FMN_red"/>
    <property type="match status" value="1"/>
</dbReference>